<feature type="binding site" evidence="11">
    <location>
        <position position="103"/>
    </location>
    <ligand>
        <name>[4Fe-4S] cluster</name>
        <dbReference type="ChEBI" id="CHEBI:49883"/>
        <note>4Fe-4S-S-AdoMet</note>
    </ligand>
</feature>
<evidence type="ECO:0000256" key="7">
    <source>
        <dbReference type="ARBA" id="ARBA00022898"/>
    </source>
</evidence>
<keyword evidence="10 14" id="KW-0413">Isomerase</keyword>
<keyword evidence="6 11" id="KW-0479">Metal-binding</keyword>
<keyword evidence="4 11" id="KW-0004">4Fe-4S</keyword>
<evidence type="ECO:0000256" key="4">
    <source>
        <dbReference type="ARBA" id="ARBA00022485"/>
    </source>
</evidence>
<keyword evidence="9 11" id="KW-0411">Iron-sulfur</keyword>
<dbReference type="GO" id="GO:0046872">
    <property type="term" value="F:metal ion binding"/>
    <property type="evidence" value="ECO:0007669"/>
    <property type="project" value="UniProtKB-KW"/>
</dbReference>
<protein>
    <submittedName>
        <fullName evidence="14">L-lysine 2,3-aminomutase</fullName>
        <ecNumber evidence="14">5.4.3.2</ecNumber>
    </submittedName>
</protein>
<sequence>MTSWQEELKNAITNSAGLACALGYDPAAAEAIIARYPMRITPYYLELIKKAGEPLRRQAVPDLRELEDPVGMEDPLGEENLSPVPNLVHKYPDRVLLLVSGQCAMYCRFCTRKRKVGGEALRFSEEHFVAALDYLRNTPSVREVLISGGDPLLLADERLEDILRRLREIKSIEIIRIGTRTPCTLPMRITPKLCAMLRQFHPLYINTHFNHPAELTKEAERACTLLADAGIPLGCQTVLLKGVNDSAEVLGKLFCGLLRLRVKPYYLMQADLTKGTGHFRTPIKAGLEIMRQLIGTVSGMAVPKFVLDAPSGKGKIPLTPDYITAMQEGRLEFVNFQGLPCSYPLE</sequence>
<evidence type="ECO:0000256" key="8">
    <source>
        <dbReference type="ARBA" id="ARBA00023004"/>
    </source>
</evidence>
<evidence type="ECO:0000256" key="10">
    <source>
        <dbReference type="ARBA" id="ARBA00023235"/>
    </source>
</evidence>
<dbReference type="AlphaFoldDB" id="A0A521FYG9"/>
<feature type="domain" description="Radical SAM core" evidence="13">
    <location>
        <begin position="89"/>
        <end position="304"/>
    </location>
</feature>
<evidence type="ECO:0000256" key="9">
    <source>
        <dbReference type="ARBA" id="ARBA00023014"/>
    </source>
</evidence>
<dbReference type="NCBIfam" id="TIGR00238">
    <property type="entry name" value="KamA family radical SAM protein"/>
    <property type="match status" value="1"/>
</dbReference>
<name>A0A521FYG9_9BACT</name>
<dbReference type="Gene3D" id="3.20.20.70">
    <property type="entry name" value="Aldolase class I"/>
    <property type="match status" value="1"/>
</dbReference>
<dbReference type="GO" id="GO:0050066">
    <property type="term" value="F:L-lysine 2,3-aminomutase activity"/>
    <property type="evidence" value="ECO:0007669"/>
    <property type="project" value="UniProtKB-EC"/>
</dbReference>
<dbReference type="Proteomes" id="UP000316238">
    <property type="component" value="Unassembled WGS sequence"/>
</dbReference>
<dbReference type="Pfam" id="PF12544">
    <property type="entry name" value="LAM_C"/>
    <property type="match status" value="1"/>
</dbReference>
<feature type="binding site" evidence="11">
    <location>
        <position position="110"/>
    </location>
    <ligand>
        <name>[4Fe-4S] cluster</name>
        <dbReference type="ChEBI" id="CHEBI:49883"/>
        <note>4Fe-4S-S-AdoMet</note>
    </ligand>
</feature>
<keyword evidence="15" id="KW-1185">Reference proteome</keyword>
<feature type="modified residue" description="N6-(pyridoxal phosphate)lysine" evidence="12">
    <location>
        <position position="315"/>
    </location>
</feature>
<dbReference type="PANTHER" id="PTHR30538:SF1">
    <property type="entry name" value="L-LYSINE 2,3-AMINOMUTASE"/>
    <property type="match status" value="1"/>
</dbReference>
<comment type="similarity">
    <text evidence="3">Belongs to the radical SAM superfamily. KamA family.</text>
</comment>
<dbReference type="PIRSF" id="PIRSF004911">
    <property type="entry name" value="DUF160"/>
    <property type="match status" value="1"/>
</dbReference>
<comment type="cofactor">
    <cofactor evidence="1 12">
        <name>pyridoxal 5'-phosphate</name>
        <dbReference type="ChEBI" id="CHEBI:597326"/>
    </cofactor>
</comment>
<dbReference type="PROSITE" id="PS51918">
    <property type="entry name" value="RADICAL_SAM"/>
    <property type="match status" value="1"/>
</dbReference>
<feature type="binding site" evidence="11">
    <location>
        <position position="107"/>
    </location>
    <ligand>
        <name>[4Fe-4S] cluster</name>
        <dbReference type="ChEBI" id="CHEBI:49883"/>
        <note>4Fe-4S-S-AdoMet</note>
    </ligand>
</feature>
<proteinExistence type="inferred from homology"/>
<evidence type="ECO:0000313" key="14">
    <source>
        <dbReference type="EMBL" id="TAA73818.1"/>
    </source>
</evidence>
<accession>A0A521FYG9</accession>
<dbReference type="CDD" id="cd01335">
    <property type="entry name" value="Radical_SAM"/>
    <property type="match status" value="1"/>
</dbReference>
<dbReference type="SFLD" id="SFLDG01070">
    <property type="entry name" value="PLP-dependent"/>
    <property type="match status" value="1"/>
</dbReference>
<dbReference type="InterPro" id="IPR025895">
    <property type="entry name" value="LAM_C_dom"/>
</dbReference>
<comment type="cofactor">
    <cofactor evidence="2">
        <name>[4Fe-4S] cluster</name>
        <dbReference type="ChEBI" id="CHEBI:49883"/>
    </cofactor>
</comment>
<dbReference type="Pfam" id="PF04055">
    <property type="entry name" value="Radical_SAM"/>
    <property type="match status" value="1"/>
</dbReference>
<gene>
    <name evidence="14" type="ORF">CDV28_1573</name>
</gene>
<keyword evidence="8" id="KW-0408">Iron</keyword>
<keyword evidence="5" id="KW-0949">S-adenosyl-L-methionine</keyword>
<comment type="caution">
    <text evidence="14">The sequence shown here is derived from an EMBL/GenBank/DDBJ whole genome shotgun (WGS) entry which is preliminary data.</text>
</comment>
<keyword evidence="7 12" id="KW-0663">Pyridoxal phosphate</keyword>
<dbReference type="GO" id="GO:0051539">
    <property type="term" value="F:4 iron, 4 sulfur cluster binding"/>
    <property type="evidence" value="ECO:0007669"/>
    <property type="project" value="UniProtKB-KW"/>
</dbReference>
<evidence type="ECO:0000256" key="6">
    <source>
        <dbReference type="ARBA" id="ARBA00022723"/>
    </source>
</evidence>
<dbReference type="InterPro" id="IPR003739">
    <property type="entry name" value="Lys_aminomutase/Glu_NH3_mut"/>
</dbReference>
<evidence type="ECO:0000259" key="13">
    <source>
        <dbReference type="PROSITE" id="PS51918"/>
    </source>
</evidence>
<evidence type="ECO:0000256" key="12">
    <source>
        <dbReference type="PIRSR" id="PIRSR603739-50"/>
    </source>
</evidence>
<dbReference type="InterPro" id="IPR058240">
    <property type="entry name" value="rSAM_sf"/>
</dbReference>
<evidence type="ECO:0000256" key="1">
    <source>
        <dbReference type="ARBA" id="ARBA00001933"/>
    </source>
</evidence>
<dbReference type="SUPFAM" id="SSF102114">
    <property type="entry name" value="Radical SAM enzymes"/>
    <property type="match status" value="1"/>
</dbReference>
<dbReference type="InterPro" id="IPR007197">
    <property type="entry name" value="rSAM"/>
</dbReference>
<evidence type="ECO:0000313" key="15">
    <source>
        <dbReference type="Proteomes" id="UP000316238"/>
    </source>
</evidence>
<dbReference type="EC" id="5.4.3.2" evidence="14"/>
<evidence type="ECO:0000256" key="3">
    <source>
        <dbReference type="ARBA" id="ARBA00008703"/>
    </source>
</evidence>
<dbReference type="PANTHER" id="PTHR30538">
    <property type="entry name" value="LYSINE 2,3-AMINOMUTASE-RELATED"/>
    <property type="match status" value="1"/>
</dbReference>
<dbReference type="InterPro" id="IPR013785">
    <property type="entry name" value="Aldolase_TIM"/>
</dbReference>
<evidence type="ECO:0000256" key="2">
    <source>
        <dbReference type="ARBA" id="ARBA00001966"/>
    </source>
</evidence>
<organism evidence="14 15">
    <name type="scientific">Candidatus Electronema aureum</name>
    <dbReference type="NCBI Taxonomy" id="2005002"/>
    <lineage>
        <taxon>Bacteria</taxon>
        <taxon>Pseudomonadati</taxon>
        <taxon>Thermodesulfobacteriota</taxon>
        <taxon>Desulfobulbia</taxon>
        <taxon>Desulfobulbales</taxon>
        <taxon>Desulfobulbaceae</taxon>
        <taxon>Candidatus Electronema</taxon>
    </lineage>
</organism>
<reference evidence="14" key="1">
    <citation type="submission" date="2017-07" db="EMBL/GenBank/DDBJ databases">
        <title>The cable genome - Insights into the physiology and evolution of filamentous bacteria capable of sulfide oxidation via long distance electron transfer.</title>
        <authorList>
            <person name="Thorup C."/>
            <person name="Bjerg J.T."/>
            <person name="Schreiber L."/>
            <person name="Nielsen L.P."/>
            <person name="Kjeldsen K.U."/>
            <person name="Boesen T."/>
            <person name="Boggild A."/>
            <person name="Meysman F."/>
            <person name="Geelhoed J."/>
            <person name="Schramm A."/>
        </authorList>
    </citation>
    <scope>NUCLEOTIDE SEQUENCE [LARGE SCALE GENOMIC DNA]</scope>
    <source>
        <strain evidence="14">GS</strain>
    </source>
</reference>
<evidence type="ECO:0000256" key="11">
    <source>
        <dbReference type="PIRSR" id="PIRSR004911-1"/>
    </source>
</evidence>
<dbReference type="EMBL" id="NQJD01000057">
    <property type="protein sequence ID" value="TAA73818.1"/>
    <property type="molecule type" value="Genomic_DNA"/>
</dbReference>
<dbReference type="SFLD" id="SFLDS00029">
    <property type="entry name" value="Radical_SAM"/>
    <property type="match status" value="1"/>
</dbReference>
<evidence type="ECO:0000256" key="5">
    <source>
        <dbReference type="ARBA" id="ARBA00022691"/>
    </source>
</evidence>